<dbReference type="InterPro" id="IPR038378">
    <property type="entry name" value="MHB_sf"/>
</dbReference>
<dbReference type="Proteomes" id="UP000466445">
    <property type="component" value="Chromosome"/>
</dbReference>
<dbReference type="KEGG" id="msar:MSAR_43000"/>
<evidence type="ECO:0000259" key="2">
    <source>
        <dbReference type="Pfam" id="PF16525"/>
    </source>
</evidence>
<dbReference type="NCBIfam" id="TIGR04529">
    <property type="entry name" value="MTB_hemophore"/>
    <property type="match status" value="1"/>
</dbReference>
<evidence type="ECO:0000256" key="1">
    <source>
        <dbReference type="SAM" id="MobiDB-lite"/>
    </source>
</evidence>
<dbReference type="EMBL" id="AP022595">
    <property type="protein sequence ID" value="BBY61164.1"/>
    <property type="molecule type" value="Genomic_DNA"/>
</dbReference>
<organism evidence="3 4">
    <name type="scientific">Mycolicibacterium sarraceniae</name>
    <dbReference type="NCBI Taxonomy" id="1534348"/>
    <lineage>
        <taxon>Bacteria</taxon>
        <taxon>Bacillati</taxon>
        <taxon>Actinomycetota</taxon>
        <taxon>Actinomycetes</taxon>
        <taxon>Mycobacteriales</taxon>
        <taxon>Mycobacteriaceae</taxon>
        <taxon>Mycolicibacterium</taxon>
    </lineage>
</organism>
<keyword evidence="4" id="KW-1185">Reference proteome</keyword>
<feature type="domain" description="Haemophore haem-binding" evidence="2">
    <location>
        <begin position="1"/>
        <end position="57"/>
    </location>
</feature>
<gene>
    <name evidence="3" type="ORF">MSAR_43000</name>
</gene>
<reference evidence="3 4" key="1">
    <citation type="journal article" date="2019" name="Emerg. Microbes Infect.">
        <title>Comprehensive subspecies identification of 175 nontuberculous mycobacteria species based on 7547 genomic profiles.</title>
        <authorList>
            <person name="Matsumoto Y."/>
            <person name="Kinjo T."/>
            <person name="Motooka D."/>
            <person name="Nabeya D."/>
            <person name="Jung N."/>
            <person name="Uechi K."/>
            <person name="Horii T."/>
            <person name="Iida T."/>
            <person name="Fujita J."/>
            <person name="Nakamura S."/>
        </authorList>
    </citation>
    <scope>NUCLEOTIDE SEQUENCE [LARGE SCALE GENOMIC DNA]</scope>
    <source>
        <strain evidence="3 4">JCM 30395</strain>
    </source>
</reference>
<proteinExistence type="predicted"/>
<dbReference type="GO" id="GO:0020037">
    <property type="term" value="F:heme binding"/>
    <property type="evidence" value="ECO:0007669"/>
    <property type="project" value="InterPro"/>
</dbReference>
<sequence length="71" mass="7930">MSGYLFTHPDVNAFFTSLQGLPREQIRTKVQAYLAANPQVRDDITAIRQPNNDFRDRRGFSGKPAGLPVAP</sequence>
<dbReference type="RefSeq" id="WP_322789284.1">
    <property type="nucleotide sequence ID" value="NZ_AP022595.1"/>
</dbReference>
<feature type="region of interest" description="Disordered" evidence="1">
    <location>
        <begin position="46"/>
        <end position="71"/>
    </location>
</feature>
<dbReference type="AlphaFoldDB" id="A0A7I7SVX6"/>
<evidence type="ECO:0000313" key="3">
    <source>
        <dbReference type="EMBL" id="BBY61164.1"/>
    </source>
</evidence>
<evidence type="ECO:0000313" key="4">
    <source>
        <dbReference type="Proteomes" id="UP000466445"/>
    </source>
</evidence>
<dbReference type="Gene3D" id="1.20.20.20">
    <property type="entry name" value="Haemophore, haem-binding domain"/>
    <property type="match status" value="1"/>
</dbReference>
<protein>
    <recommendedName>
        <fullName evidence="2">Haemophore haem-binding domain-containing protein</fullName>
    </recommendedName>
</protein>
<name>A0A7I7SVX6_9MYCO</name>
<dbReference type="InterPro" id="IPR032407">
    <property type="entry name" value="MHB"/>
</dbReference>
<accession>A0A7I7SVX6</accession>
<dbReference type="Pfam" id="PF16525">
    <property type="entry name" value="MHB"/>
    <property type="match status" value="1"/>
</dbReference>